<dbReference type="InterPro" id="IPR001375">
    <property type="entry name" value="Peptidase_S9_cat"/>
</dbReference>
<dbReference type="GO" id="GO:0004252">
    <property type="term" value="F:serine-type endopeptidase activity"/>
    <property type="evidence" value="ECO:0007669"/>
    <property type="project" value="TreeGrafter"/>
</dbReference>
<evidence type="ECO:0000256" key="4">
    <source>
        <dbReference type="ARBA" id="ARBA00022801"/>
    </source>
</evidence>
<keyword evidence="9" id="KW-1185">Reference proteome</keyword>
<dbReference type="PANTHER" id="PTHR42776">
    <property type="entry name" value="SERINE PEPTIDASE S9 FAMILY MEMBER"/>
    <property type="match status" value="1"/>
</dbReference>
<evidence type="ECO:0000256" key="5">
    <source>
        <dbReference type="ARBA" id="ARBA00022825"/>
    </source>
</evidence>
<reference evidence="8 9" key="1">
    <citation type="submission" date="2014-08" db="EMBL/GenBank/DDBJ databases">
        <title>Porphyromonas cangingivalis strain:COT-109_OH1386 Genome sequencing.</title>
        <authorList>
            <person name="Wallis C."/>
            <person name="Deusch O."/>
            <person name="O'Flynn C."/>
            <person name="Davis I."/>
            <person name="Jospin G."/>
            <person name="Darling A.E."/>
            <person name="Coil D.A."/>
            <person name="Alexiev A."/>
            <person name="Horsfall A."/>
            <person name="Kirkwood N."/>
            <person name="Harris S."/>
            <person name="Eisen J.A."/>
        </authorList>
    </citation>
    <scope>NUCLEOTIDE SEQUENCE [LARGE SCALE GENOMIC DNA]</scope>
    <source>
        <strain evidence="9">COT-109 OH1386</strain>
    </source>
</reference>
<evidence type="ECO:0000313" key="9">
    <source>
        <dbReference type="Proteomes" id="UP000030125"/>
    </source>
</evidence>
<dbReference type="SUPFAM" id="SSF53474">
    <property type="entry name" value="alpha/beta-Hydrolases"/>
    <property type="match status" value="1"/>
</dbReference>
<feature type="signal peptide" evidence="6">
    <location>
        <begin position="1"/>
        <end position="25"/>
    </location>
</feature>
<evidence type="ECO:0000256" key="2">
    <source>
        <dbReference type="ARBA" id="ARBA00022670"/>
    </source>
</evidence>
<dbReference type="Gene3D" id="2.120.10.30">
    <property type="entry name" value="TolB, C-terminal domain"/>
    <property type="match status" value="3"/>
</dbReference>
<accession>A0A0A2EWK3</accession>
<evidence type="ECO:0000313" key="8">
    <source>
        <dbReference type="EMBL" id="KGN83266.1"/>
    </source>
</evidence>
<dbReference type="OrthoDB" id="9812921at2"/>
<gene>
    <name evidence="8" type="ORF">HQ35_00400</name>
</gene>
<dbReference type="eggNOG" id="COG0823">
    <property type="taxonomic scope" value="Bacteria"/>
</dbReference>
<evidence type="ECO:0000259" key="7">
    <source>
        <dbReference type="Pfam" id="PF00326"/>
    </source>
</evidence>
<dbReference type="FunFam" id="3.40.50.1820:FF:000028">
    <property type="entry name" value="S9 family peptidase"/>
    <property type="match status" value="1"/>
</dbReference>
<feature type="chain" id="PRO_5001987152" evidence="6">
    <location>
        <begin position="26"/>
        <end position="691"/>
    </location>
</feature>
<sequence>MKKNALFLTVLALLMSAITPNIAKAQQQGFTPEVLLSLYRIGGAQLSPDGKAYLYTRTLPSLENNNSNTEICLGDVTAPGKVEVLVGSKGHSPVFLDKNTIAYLSSESGKSQICLVTLDGTRRTLSSFDFDVKGFLFSPDRSKVAVIRDIPLPSIVRNENPDLPNATGIVFEDLMYKHWDEWIFSVPQPFIASVSGDLTVSTEVTPVLGKDEWYEAPTKPFGGVEQYAWSNDGKNFAYSCRKKVGLAYALSTNTDIYVYNLDTKETRNITEGMMGYDTDPAYSPDGKYITWISMERDGYEADLKRLFVMDLKTGEKINLTAQYEYYVDHYEWTKDGKNIRFITNDMGLSNIFELNVASRKVAPITKYDDADVVGLSGDGKTILYTVQSMRYPAEIHALQLKKTRKSNGIDTRLTVENDSKLKDIPNITVQKRWITTTDNKKMLTWVVLPPNFDESKKYPAILYCQGGPQSTVSQFWSYRWNFRTFASYGFIIVAPNRRGVPGFGREWNEQISGDYGGQNMKDYFKAIDTVKAEPYVDEDHLGAMGASYGGFSVYWLAGHHEGRFKALFAHAGIFNLESQYLETEEKFFANWDMGGPYWDKSNKIAQNTFANSPHRFVDKWTAPILISHGEKDYRILASQGLMAFDAAKMRGIPARMLLYPDENHWILRPQNGALFYREFNHWMSKWLKPNK</sequence>
<organism evidence="8 9">
    <name type="scientific">Porphyromonas cangingivalis</name>
    <dbReference type="NCBI Taxonomy" id="36874"/>
    <lineage>
        <taxon>Bacteria</taxon>
        <taxon>Pseudomonadati</taxon>
        <taxon>Bacteroidota</taxon>
        <taxon>Bacteroidia</taxon>
        <taxon>Bacteroidales</taxon>
        <taxon>Porphyromonadaceae</taxon>
        <taxon>Porphyromonas</taxon>
    </lineage>
</organism>
<keyword evidence="3 6" id="KW-0732">Signal</keyword>
<dbReference type="InterPro" id="IPR011659">
    <property type="entry name" value="WD40"/>
</dbReference>
<keyword evidence="4" id="KW-0378">Hydrolase</keyword>
<evidence type="ECO:0000256" key="1">
    <source>
        <dbReference type="ARBA" id="ARBA00010040"/>
    </source>
</evidence>
<dbReference type="Proteomes" id="UP000030125">
    <property type="component" value="Unassembled WGS sequence"/>
</dbReference>
<dbReference type="SUPFAM" id="SSF82171">
    <property type="entry name" value="DPP6 N-terminal domain-like"/>
    <property type="match status" value="1"/>
</dbReference>
<evidence type="ECO:0000256" key="6">
    <source>
        <dbReference type="SAM" id="SignalP"/>
    </source>
</evidence>
<comment type="caution">
    <text evidence="8">The sequence shown here is derived from an EMBL/GenBank/DDBJ whole genome shotgun (WGS) entry which is preliminary data.</text>
</comment>
<keyword evidence="5" id="KW-0720">Serine protease</keyword>
<dbReference type="Gene3D" id="3.40.50.1820">
    <property type="entry name" value="alpha/beta hydrolase"/>
    <property type="match status" value="1"/>
</dbReference>
<dbReference type="Pfam" id="PF07676">
    <property type="entry name" value="PD40"/>
    <property type="match status" value="1"/>
</dbReference>
<protein>
    <submittedName>
        <fullName evidence="8">Peptidase S9</fullName>
    </submittedName>
</protein>
<dbReference type="EMBL" id="JQJD01000001">
    <property type="protein sequence ID" value="KGN83266.1"/>
    <property type="molecule type" value="Genomic_DNA"/>
</dbReference>
<name>A0A0A2EWK3_PORCN</name>
<keyword evidence="2" id="KW-0645">Protease</keyword>
<dbReference type="STRING" id="36874.HQ34_08415"/>
<dbReference type="InterPro" id="IPR029058">
    <property type="entry name" value="AB_hydrolase_fold"/>
</dbReference>
<dbReference type="AlphaFoldDB" id="A0A0A2EWK3"/>
<proteinExistence type="inferred from homology"/>
<dbReference type="Pfam" id="PF00326">
    <property type="entry name" value="Peptidase_S9"/>
    <property type="match status" value="1"/>
</dbReference>
<dbReference type="PANTHER" id="PTHR42776:SF13">
    <property type="entry name" value="DIPEPTIDYL-PEPTIDASE 5"/>
    <property type="match status" value="1"/>
</dbReference>
<dbReference type="GO" id="GO:0006508">
    <property type="term" value="P:proteolysis"/>
    <property type="evidence" value="ECO:0007669"/>
    <property type="project" value="UniProtKB-KW"/>
</dbReference>
<dbReference type="eggNOG" id="COG1506">
    <property type="taxonomic scope" value="Bacteria"/>
</dbReference>
<comment type="similarity">
    <text evidence="1">Belongs to the peptidase S9C family.</text>
</comment>
<dbReference type="InterPro" id="IPR011042">
    <property type="entry name" value="6-blade_b-propeller_TolB-like"/>
</dbReference>
<feature type="domain" description="Peptidase S9 prolyl oligopeptidase catalytic" evidence="7">
    <location>
        <begin position="476"/>
        <end position="688"/>
    </location>
</feature>
<evidence type="ECO:0000256" key="3">
    <source>
        <dbReference type="ARBA" id="ARBA00022729"/>
    </source>
</evidence>